<dbReference type="Proteomes" id="UP001596392">
    <property type="component" value="Unassembled WGS sequence"/>
</dbReference>
<protein>
    <submittedName>
        <fullName evidence="1">Type II toxin-antitoxin system VapB family antitoxin</fullName>
    </submittedName>
</protein>
<reference evidence="2" key="1">
    <citation type="journal article" date="2019" name="Int. J. Syst. Evol. Microbiol.">
        <title>The Global Catalogue of Microorganisms (GCM) 10K type strain sequencing project: providing services to taxonomists for standard genome sequencing and annotation.</title>
        <authorList>
            <consortium name="The Broad Institute Genomics Platform"/>
            <consortium name="The Broad Institute Genome Sequencing Center for Infectious Disease"/>
            <person name="Wu L."/>
            <person name="Ma J."/>
        </authorList>
    </citation>
    <scope>NUCLEOTIDE SEQUENCE [LARGE SCALE GENOMIC DNA]</scope>
    <source>
        <strain evidence="2">CGMCC 1.9106</strain>
    </source>
</reference>
<organism evidence="1 2">
    <name type="scientific">Catellatospora aurea</name>
    <dbReference type="NCBI Taxonomy" id="1337874"/>
    <lineage>
        <taxon>Bacteria</taxon>
        <taxon>Bacillati</taxon>
        <taxon>Actinomycetota</taxon>
        <taxon>Actinomycetes</taxon>
        <taxon>Micromonosporales</taxon>
        <taxon>Micromonosporaceae</taxon>
        <taxon>Catellatospora</taxon>
    </lineage>
</organism>
<comment type="caution">
    <text evidence="1">The sequence shown here is derived from an EMBL/GenBank/DDBJ whole genome shotgun (WGS) entry which is preliminary data.</text>
</comment>
<dbReference type="InterPro" id="IPR019239">
    <property type="entry name" value="VapB_antitoxin"/>
</dbReference>
<evidence type="ECO:0000313" key="2">
    <source>
        <dbReference type="Proteomes" id="UP001596392"/>
    </source>
</evidence>
<accession>A0ABW2GQE5</accession>
<dbReference type="RefSeq" id="WP_360538333.1">
    <property type="nucleotide sequence ID" value="NZ_JBHTAC010000005.1"/>
</dbReference>
<sequence>MARTVIDLDDAQLEAAARELGTKTKVDTVNAALAFVAERRRRAEVFDDPFVWGSPDLADPEVRAAARR</sequence>
<dbReference type="Pfam" id="PF09957">
    <property type="entry name" value="VapB_antitoxin"/>
    <property type="match status" value="1"/>
</dbReference>
<proteinExistence type="predicted"/>
<dbReference type="EMBL" id="JBHTAC010000005">
    <property type="protein sequence ID" value="MFC7242180.1"/>
    <property type="molecule type" value="Genomic_DNA"/>
</dbReference>
<evidence type="ECO:0000313" key="1">
    <source>
        <dbReference type="EMBL" id="MFC7242180.1"/>
    </source>
</evidence>
<name>A0ABW2GQE5_9ACTN</name>
<keyword evidence="2" id="KW-1185">Reference proteome</keyword>
<gene>
    <name evidence="1" type="ORF">ACFQO7_06760</name>
</gene>